<comment type="caution">
    <text evidence="3">The sequence shown here is derived from an EMBL/GenBank/DDBJ whole genome shotgun (WGS) entry which is preliminary data.</text>
</comment>
<dbReference type="InterPro" id="IPR050490">
    <property type="entry name" value="Bact_solute-bd_prot1"/>
</dbReference>
<organism evidence="3 4">
    <name type="scientific">Paenibacillus radicis</name>
    <name type="common">ex Xue et al. 2023</name>
    <dbReference type="NCBI Taxonomy" id="2972489"/>
    <lineage>
        <taxon>Bacteria</taxon>
        <taxon>Bacillati</taxon>
        <taxon>Bacillota</taxon>
        <taxon>Bacilli</taxon>
        <taxon>Bacillales</taxon>
        <taxon>Paenibacillaceae</taxon>
        <taxon>Paenibacillus</taxon>
    </lineage>
</organism>
<keyword evidence="1" id="KW-0732">Signal</keyword>
<gene>
    <name evidence="3" type="ORF">NV381_16550</name>
</gene>
<dbReference type="PROSITE" id="PS50008">
    <property type="entry name" value="PIPLC_Y_DOMAIN"/>
    <property type="match status" value="1"/>
</dbReference>
<feature type="domain" description="PI-PLC Y-box" evidence="2">
    <location>
        <begin position="384"/>
        <end position="446"/>
    </location>
</feature>
<proteinExistence type="predicted"/>
<protein>
    <submittedName>
        <fullName evidence="3">ABC transporter substrate-binding protein</fullName>
    </submittedName>
</protein>
<feature type="chain" id="PRO_5046546581" evidence="1">
    <location>
        <begin position="23"/>
        <end position="504"/>
    </location>
</feature>
<name>A0ABT1YHZ5_9BACL</name>
<dbReference type="EMBL" id="JANQBD010000011">
    <property type="protein sequence ID" value="MCR8632815.1"/>
    <property type="molecule type" value="Genomic_DNA"/>
</dbReference>
<evidence type="ECO:0000313" key="4">
    <source>
        <dbReference type="Proteomes" id="UP001300012"/>
    </source>
</evidence>
<feature type="signal peptide" evidence="1">
    <location>
        <begin position="1"/>
        <end position="22"/>
    </location>
</feature>
<dbReference type="InterPro" id="IPR006059">
    <property type="entry name" value="SBP"/>
</dbReference>
<dbReference type="Pfam" id="PF12010">
    <property type="entry name" value="DUF3502"/>
    <property type="match status" value="1"/>
</dbReference>
<keyword evidence="4" id="KW-1185">Reference proteome</keyword>
<dbReference type="PANTHER" id="PTHR43649">
    <property type="entry name" value="ARABINOSE-BINDING PROTEIN-RELATED"/>
    <property type="match status" value="1"/>
</dbReference>
<dbReference type="InterPro" id="IPR022627">
    <property type="entry name" value="DUF3502"/>
</dbReference>
<reference evidence="3 4" key="1">
    <citation type="submission" date="2022-08" db="EMBL/GenBank/DDBJ databases">
        <title>Paenibacillus endoradicis sp. nov., Paenibacillus radicibacter sp. nov and Paenibacillus pararadicis sp. nov., three cold-adapted plant growth-promoting bacteria isolated from root of Larix gmelinii in Great Khingan.</title>
        <authorList>
            <person name="Xue H."/>
        </authorList>
    </citation>
    <scope>NUCLEOTIDE SEQUENCE [LARGE SCALE GENOMIC DNA]</scope>
    <source>
        <strain evidence="3 4">N5-1-1-5</strain>
    </source>
</reference>
<dbReference type="Pfam" id="PF01547">
    <property type="entry name" value="SBP_bac_1"/>
    <property type="match status" value="1"/>
</dbReference>
<dbReference type="Gene3D" id="3.40.190.10">
    <property type="entry name" value="Periplasmic binding protein-like II"/>
    <property type="match status" value="2"/>
</dbReference>
<dbReference type="Proteomes" id="UP001300012">
    <property type="component" value="Unassembled WGS sequence"/>
</dbReference>
<sequence length="504" mass="55553">MKKMKSLTGTVVTMLAAGMVLAGCAKSTDPAKDAAVNDASKNNTNLSPYEVAIVFRGPSQKDLKAVEEEMSKITKEKMNATIKLVSIDSAAWEQQSTLMVTANEKVDLIYTRAQNYSSQVSKSQLLPLDDLLNKSGQGILKAVDPEILAATKVKGKTYGVPSIRDFASFGGIVMRKDLLDKYQIDAGKIKTLDDLDAVFKAIKEGEPNLTLLGPHLAGTSPIEYYNLGMMDNLGDDFGVLTNLEELKVVNWYETPQYSEVLKKMRKWYQAGYISKDAATSKETGYDLIKANKGFSVIVKGKPGIESQVSELTRQPMVSVELTPSIATTRSVTGTMFSITQNSQNPERAMMVLNLLYSDKQLVNLLAWGIEGKHYVKKSENVIDYPSGVDAKNSGYNLRQGWMFGNQLLNYLWANEDPEIWNKMDKFNKGSKKSKALGFTFSTDPVKTEVAAVTNVVNQYKIGLETGTIDPEVNLPKFIAALKAAGIDKIVAEKQKQLDEWAKSK</sequence>
<dbReference type="SUPFAM" id="SSF53850">
    <property type="entry name" value="Periplasmic binding protein-like II"/>
    <property type="match status" value="1"/>
</dbReference>
<evidence type="ECO:0000313" key="3">
    <source>
        <dbReference type="EMBL" id="MCR8632815.1"/>
    </source>
</evidence>
<dbReference type="InterPro" id="IPR001711">
    <property type="entry name" value="PLipase_C_Pinositol-sp_Y"/>
</dbReference>
<accession>A0ABT1YHZ5</accession>
<dbReference type="RefSeq" id="WP_258214398.1">
    <property type="nucleotide sequence ID" value="NZ_JANQBD010000011.1"/>
</dbReference>
<evidence type="ECO:0000256" key="1">
    <source>
        <dbReference type="SAM" id="SignalP"/>
    </source>
</evidence>
<evidence type="ECO:0000259" key="2">
    <source>
        <dbReference type="PROSITE" id="PS50008"/>
    </source>
</evidence>
<dbReference type="PANTHER" id="PTHR43649:SF17">
    <property type="entry name" value="ABC TRANSPORTER SOLUTE BINDING PROTEIN-SUGAR TRANSPORT"/>
    <property type="match status" value="1"/>
</dbReference>
<dbReference type="PROSITE" id="PS51257">
    <property type="entry name" value="PROKAR_LIPOPROTEIN"/>
    <property type="match status" value="1"/>
</dbReference>